<sequence length="260" mass="26506">MLLLLPPSETKRDGGNAASGPSLVDAPADGTALSWPQLDGVRAGVVDDLVALSADPAAAAAALKISARLAESELERNRSIRSAPRLAAVDRYTGVLFDALDAGSLGRDARAWLEGHVAVQSACFGLVGVGEGIPAYRLSAGSRLPGATLRQRWAAACRTILADHDGLVVDLRSKGYAALGPLPASAVVPDVVTREPNGTTRALGHFNKHGKGAFVRALAERLATSGDEPTTAAGLVAAAAAAGFELEVDGAVSRLVLPAP</sequence>
<organism evidence="2 3">
    <name type="scientific">Pseudoclavibacter chungangensis</name>
    <dbReference type="NCBI Taxonomy" id="587635"/>
    <lineage>
        <taxon>Bacteria</taxon>
        <taxon>Bacillati</taxon>
        <taxon>Actinomycetota</taxon>
        <taxon>Actinomycetes</taxon>
        <taxon>Micrococcales</taxon>
        <taxon>Microbacteriaceae</taxon>
        <taxon>Pseudoclavibacter</taxon>
    </lineage>
</organism>
<proteinExistence type="predicted"/>
<gene>
    <name evidence="2" type="primary">yaaA</name>
    <name evidence="2" type="ORF">F8O01_08710</name>
</gene>
<evidence type="ECO:0000313" key="3">
    <source>
        <dbReference type="Proteomes" id="UP000467240"/>
    </source>
</evidence>
<evidence type="ECO:0000256" key="1">
    <source>
        <dbReference type="SAM" id="MobiDB-lite"/>
    </source>
</evidence>
<dbReference type="PANTHER" id="PTHR30283:SF4">
    <property type="entry name" value="PEROXIDE STRESS RESISTANCE PROTEIN YAAA"/>
    <property type="match status" value="1"/>
</dbReference>
<keyword evidence="3" id="KW-1185">Reference proteome</keyword>
<reference evidence="2 3" key="1">
    <citation type="submission" date="2019-09" db="EMBL/GenBank/DDBJ databases">
        <title>Phylogeny of genus Pseudoclavibacter and closely related genus.</title>
        <authorList>
            <person name="Li Y."/>
        </authorList>
    </citation>
    <scope>NUCLEOTIDE SEQUENCE [LARGE SCALE GENOMIC DNA]</scope>
    <source>
        <strain evidence="2 3">DSM 23821</strain>
    </source>
</reference>
<dbReference type="GO" id="GO:0005829">
    <property type="term" value="C:cytosol"/>
    <property type="evidence" value="ECO:0007669"/>
    <property type="project" value="TreeGrafter"/>
</dbReference>
<dbReference type="InterPro" id="IPR005583">
    <property type="entry name" value="YaaA"/>
</dbReference>
<dbReference type="GO" id="GO:0033194">
    <property type="term" value="P:response to hydroperoxide"/>
    <property type="evidence" value="ECO:0007669"/>
    <property type="project" value="TreeGrafter"/>
</dbReference>
<protein>
    <submittedName>
        <fullName evidence="2">Peroxide stress protein YaaA</fullName>
    </submittedName>
</protein>
<dbReference type="Pfam" id="PF03883">
    <property type="entry name" value="H2O2_YaaD"/>
    <property type="match status" value="1"/>
</dbReference>
<feature type="region of interest" description="Disordered" evidence="1">
    <location>
        <begin position="1"/>
        <end position="23"/>
    </location>
</feature>
<dbReference type="OrthoDB" id="3210767at2"/>
<comment type="caution">
    <text evidence="2">The sequence shown here is derived from an EMBL/GenBank/DDBJ whole genome shotgun (WGS) entry which is preliminary data.</text>
</comment>
<evidence type="ECO:0000313" key="2">
    <source>
        <dbReference type="EMBL" id="KAB1657360.1"/>
    </source>
</evidence>
<dbReference type="AlphaFoldDB" id="A0A7J5BSR9"/>
<dbReference type="Proteomes" id="UP000467240">
    <property type="component" value="Unassembled WGS sequence"/>
</dbReference>
<name>A0A7J5BSR9_9MICO</name>
<dbReference type="EMBL" id="WBJZ01000009">
    <property type="protein sequence ID" value="KAB1657360.1"/>
    <property type="molecule type" value="Genomic_DNA"/>
</dbReference>
<dbReference type="PANTHER" id="PTHR30283">
    <property type="entry name" value="PEROXIDE STRESS RESPONSE PROTEIN YAAA"/>
    <property type="match status" value="1"/>
</dbReference>
<accession>A0A7J5BSR9</accession>